<dbReference type="InterPro" id="IPR011042">
    <property type="entry name" value="6-blade_b-propeller_TolB-like"/>
</dbReference>
<evidence type="ECO:0000313" key="4">
    <source>
        <dbReference type="Proteomes" id="UP000037600"/>
    </source>
</evidence>
<dbReference type="Gene3D" id="2.120.10.30">
    <property type="entry name" value="TolB, C-terminal domain"/>
    <property type="match status" value="1"/>
</dbReference>
<keyword evidence="4" id="KW-1185">Reference proteome</keyword>
<protein>
    <recommendedName>
        <fullName evidence="5">6-bladed beta-propeller</fullName>
    </recommendedName>
</protein>
<evidence type="ECO:0000256" key="1">
    <source>
        <dbReference type="ARBA" id="ARBA00022729"/>
    </source>
</evidence>
<evidence type="ECO:0008006" key="5">
    <source>
        <dbReference type="Google" id="ProtNLM"/>
    </source>
</evidence>
<reference evidence="3 4" key="1">
    <citation type="submission" date="2015-04" db="EMBL/GenBank/DDBJ databases">
        <title>Draft Genome Sequence of the Novel Agar-Digesting Marine Bacterium Q1.</title>
        <authorList>
            <person name="Li Y."/>
            <person name="Li D."/>
            <person name="Chen G."/>
            <person name="Du Z."/>
        </authorList>
    </citation>
    <scope>NUCLEOTIDE SEQUENCE [LARGE SCALE GENOMIC DNA]</scope>
    <source>
        <strain evidence="3 4">Q1</strain>
    </source>
</reference>
<dbReference type="Proteomes" id="UP000037600">
    <property type="component" value="Unassembled WGS sequence"/>
</dbReference>
<dbReference type="PANTHER" id="PTHR10680:SF38">
    <property type="entry name" value="BLL1368 PROTEIN"/>
    <property type="match status" value="1"/>
</dbReference>
<name>A0A0J8JKP6_9ALTE</name>
<comment type="caution">
    <text evidence="3">The sequence shown here is derived from an EMBL/GenBank/DDBJ whole genome shotgun (WGS) entry which is preliminary data.</text>
</comment>
<organism evidence="3 4">
    <name type="scientific">Catenovulum maritimum</name>
    <dbReference type="NCBI Taxonomy" id="1513271"/>
    <lineage>
        <taxon>Bacteria</taxon>
        <taxon>Pseudomonadati</taxon>
        <taxon>Pseudomonadota</taxon>
        <taxon>Gammaproteobacteria</taxon>
        <taxon>Alteromonadales</taxon>
        <taxon>Alteromonadaceae</taxon>
        <taxon>Catenovulum</taxon>
    </lineage>
</organism>
<evidence type="ECO:0000256" key="2">
    <source>
        <dbReference type="ARBA" id="ARBA00023180"/>
    </source>
</evidence>
<dbReference type="RefSeq" id="WP_048692552.1">
    <property type="nucleotide sequence ID" value="NZ_KQ130491.1"/>
</dbReference>
<dbReference type="OrthoDB" id="9799230at2"/>
<dbReference type="SUPFAM" id="SSF63829">
    <property type="entry name" value="Calcium-dependent phosphotriesterase"/>
    <property type="match status" value="1"/>
</dbReference>
<dbReference type="AlphaFoldDB" id="A0A0J8JKP6"/>
<proteinExistence type="predicted"/>
<gene>
    <name evidence="3" type="ORF">XM47_11280</name>
</gene>
<dbReference type="STRING" id="1513271.XM47_11280"/>
<dbReference type="PANTHER" id="PTHR10680">
    <property type="entry name" value="PEPTIDYL-GLYCINE ALPHA-AMIDATING MONOOXYGENASE"/>
    <property type="match status" value="1"/>
</dbReference>
<sequence>MLMNSPIVKLKHSIKTLIFSCAFCTNIVSAHSNHDNRHSNFDYKSSNHWVHLADGSMLIGTSHGEIDVAADGTFYVSIMEDGNKQGGIKKFSRAGNFLGQVPNAPADFHGFVIHADNTDQEYIYGARLNGMRLIKMSLDGKIVMNIDAVKAVPKQYHASGLDRRNRLKPPMKLTAIAVDAKDNMYVVDGYSLDYIHKFDASGNYLKTFGGKDAPYKFRNCHKIHIDPRFAPNRLICTDRVNGRLVHMDLNGELIGDYATNLRRPSAVDFFGDIAAVAEISGRVSLINKAGKTVKTLGTNDTKAEINTNRTKPEQWQRGRLTAPHGITFDHNGDLFITEWNKWGRIVRFDLSRQGHK</sequence>
<dbReference type="EMBL" id="LAZL01000016">
    <property type="protein sequence ID" value="KMT65051.1"/>
    <property type="molecule type" value="Genomic_DNA"/>
</dbReference>
<evidence type="ECO:0000313" key="3">
    <source>
        <dbReference type="EMBL" id="KMT65051.1"/>
    </source>
</evidence>
<keyword evidence="1" id="KW-0732">Signal</keyword>
<keyword evidence="2" id="KW-0325">Glycoprotein</keyword>
<accession>A0A0J8JKP6</accession>